<dbReference type="SUPFAM" id="SSF88659">
    <property type="entry name" value="Sigma3 and sigma4 domains of RNA polymerase sigma factors"/>
    <property type="match status" value="1"/>
</dbReference>
<dbReference type="Pfam" id="PF04542">
    <property type="entry name" value="Sigma70_r2"/>
    <property type="match status" value="1"/>
</dbReference>
<dbReference type="GO" id="GO:0016987">
    <property type="term" value="F:sigma factor activity"/>
    <property type="evidence" value="ECO:0007669"/>
    <property type="project" value="UniProtKB-KW"/>
</dbReference>
<evidence type="ECO:0000256" key="4">
    <source>
        <dbReference type="ARBA" id="ARBA00023082"/>
    </source>
</evidence>
<dbReference type="InterPro" id="IPR013249">
    <property type="entry name" value="RNA_pol_sigma70_r4_t2"/>
</dbReference>
<evidence type="ECO:0000259" key="7">
    <source>
        <dbReference type="Pfam" id="PF04542"/>
    </source>
</evidence>
<dbReference type="InterPro" id="IPR052704">
    <property type="entry name" value="ECF_Sigma-70_Domain"/>
</dbReference>
<dbReference type="NCBIfam" id="TIGR02937">
    <property type="entry name" value="sigma70-ECF"/>
    <property type="match status" value="1"/>
</dbReference>
<organism evidence="10">
    <name type="scientific">Streptomyces sp. R41</name>
    <dbReference type="NCBI Taxonomy" id="3238632"/>
    <lineage>
        <taxon>Bacteria</taxon>
        <taxon>Bacillati</taxon>
        <taxon>Actinomycetota</taxon>
        <taxon>Actinomycetes</taxon>
        <taxon>Kitasatosporales</taxon>
        <taxon>Streptomycetaceae</taxon>
        <taxon>Streptomyces</taxon>
    </lineage>
</organism>
<feature type="compositionally biased region" description="Low complexity" evidence="6">
    <location>
        <begin position="7"/>
        <end position="34"/>
    </location>
</feature>
<dbReference type="Gene3D" id="1.10.1740.10">
    <property type="match status" value="1"/>
</dbReference>
<evidence type="ECO:0000256" key="3">
    <source>
        <dbReference type="ARBA" id="ARBA00023015"/>
    </source>
</evidence>
<comment type="similarity">
    <text evidence="1">Belongs to the sigma-70 factor family. ECF subfamily.</text>
</comment>
<dbReference type="Pfam" id="PF12680">
    <property type="entry name" value="SnoaL_2"/>
    <property type="match status" value="1"/>
</dbReference>
<gene>
    <name evidence="10" type="primary">sigJ</name>
    <name evidence="10" type="ORF">AB5J53_45680</name>
</gene>
<evidence type="ECO:0000256" key="5">
    <source>
        <dbReference type="ARBA" id="ARBA00023163"/>
    </source>
</evidence>
<dbReference type="PANTHER" id="PTHR30173:SF36">
    <property type="entry name" value="ECF RNA POLYMERASE SIGMA FACTOR SIGJ"/>
    <property type="match status" value="1"/>
</dbReference>
<evidence type="ECO:0000256" key="2">
    <source>
        <dbReference type="ARBA" id="ARBA00011344"/>
    </source>
</evidence>
<dbReference type="InterPro" id="IPR007627">
    <property type="entry name" value="RNA_pol_sigma70_r2"/>
</dbReference>
<keyword evidence="5" id="KW-0804">Transcription</keyword>
<dbReference type="InterPro" id="IPR014284">
    <property type="entry name" value="RNA_pol_sigma-70_dom"/>
</dbReference>
<sequence>MSESPVSGTTNGTASGGVAATSGSDGATSRSDGATSRSDGATQVFVDHRELLFAIVYNMLGSVADTDDVLQETWLSWQGRADRSPLDGITNPRAYLVRIAVNHALARRAAITRRRETYVGPWLPEPLLDEPAPAGSADDRTLRAESVSLAMLVVLESLTPLERAVFVLNEVFGYPHTEIAEVLDRSPAAVRQLAHRAREHVHARRPLYRAHPRVRRQATERFVEAALGGDIAALMEILAPDVTVWTDGGGKARSAGLRPVHGRDKAARLFAGYATRRATNLDIRYRRVNGDDSAVIFEGESPYAVMVMDLTPDGERVSDVYIVTNPEKLAHVRRDEGAEEPEGEHP</sequence>
<evidence type="ECO:0000259" key="8">
    <source>
        <dbReference type="Pfam" id="PF08281"/>
    </source>
</evidence>
<proteinExistence type="inferred from homology"/>
<dbReference type="Gene3D" id="1.10.10.10">
    <property type="entry name" value="Winged helix-like DNA-binding domain superfamily/Winged helix DNA-binding domain"/>
    <property type="match status" value="1"/>
</dbReference>
<dbReference type="InterPro" id="IPR036388">
    <property type="entry name" value="WH-like_DNA-bd_sf"/>
</dbReference>
<evidence type="ECO:0000256" key="6">
    <source>
        <dbReference type="SAM" id="MobiDB-lite"/>
    </source>
</evidence>
<keyword evidence="3" id="KW-0805">Transcription regulation</keyword>
<evidence type="ECO:0000259" key="9">
    <source>
        <dbReference type="Pfam" id="PF12680"/>
    </source>
</evidence>
<dbReference type="InterPro" id="IPR013324">
    <property type="entry name" value="RNA_pol_sigma_r3/r4-like"/>
</dbReference>
<feature type="domain" description="RNA polymerase sigma factor 70 region 4 type 2" evidence="8">
    <location>
        <begin position="150"/>
        <end position="200"/>
    </location>
</feature>
<evidence type="ECO:0000256" key="1">
    <source>
        <dbReference type="ARBA" id="ARBA00010641"/>
    </source>
</evidence>
<accession>A0AB39RUX4</accession>
<dbReference type="GO" id="GO:0006352">
    <property type="term" value="P:DNA-templated transcription initiation"/>
    <property type="evidence" value="ECO:0007669"/>
    <property type="project" value="InterPro"/>
</dbReference>
<name>A0AB39RUX4_9ACTN</name>
<feature type="domain" description="SnoaL-like" evidence="9">
    <location>
        <begin position="220"/>
        <end position="310"/>
    </location>
</feature>
<dbReference type="RefSeq" id="WP_369251463.1">
    <property type="nucleotide sequence ID" value="NZ_CP163443.1"/>
</dbReference>
<comment type="subunit">
    <text evidence="2">Interacts transiently with the RNA polymerase catalytic core formed by RpoA, RpoB, RpoC and RpoZ (2 alpha, 1 beta, 1 beta' and 1 omega subunit) to form the RNA polymerase holoenzyme that can initiate transcription.</text>
</comment>
<dbReference type="PANTHER" id="PTHR30173">
    <property type="entry name" value="SIGMA 19 FACTOR"/>
    <property type="match status" value="1"/>
</dbReference>
<dbReference type="AlphaFoldDB" id="A0AB39RUX4"/>
<dbReference type="GO" id="GO:0003677">
    <property type="term" value="F:DNA binding"/>
    <property type="evidence" value="ECO:0007669"/>
    <property type="project" value="InterPro"/>
</dbReference>
<protein>
    <submittedName>
        <fullName evidence="10">RNA polymerase sigma factor SigJ</fullName>
    </submittedName>
</protein>
<dbReference type="Gene3D" id="3.10.450.50">
    <property type="match status" value="1"/>
</dbReference>
<dbReference type="EMBL" id="CP163443">
    <property type="protein sequence ID" value="XDQ58411.1"/>
    <property type="molecule type" value="Genomic_DNA"/>
</dbReference>
<dbReference type="SUPFAM" id="SSF88946">
    <property type="entry name" value="Sigma2 domain of RNA polymerase sigma factors"/>
    <property type="match status" value="1"/>
</dbReference>
<feature type="region of interest" description="Disordered" evidence="6">
    <location>
        <begin position="1"/>
        <end position="39"/>
    </location>
</feature>
<dbReference type="InterPro" id="IPR032710">
    <property type="entry name" value="NTF2-like_dom_sf"/>
</dbReference>
<evidence type="ECO:0000313" key="10">
    <source>
        <dbReference type="EMBL" id="XDQ58411.1"/>
    </source>
</evidence>
<feature type="domain" description="RNA polymerase sigma-70 region 2" evidence="7">
    <location>
        <begin position="46"/>
        <end position="107"/>
    </location>
</feature>
<dbReference type="InterPro" id="IPR037401">
    <property type="entry name" value="SnoaL-like"/>
</dbReference>
<dbReference type="CDD" id="cd06171">
    <property type="entry name" value="Sigma70_r4"/>
    <property type="match status" value="1"/>
</dbReference>
<keyword evidence="4" id="KW-0731">Sigma factor</keyword>
<dbReference type="SUPFAM" id="SSF54427">
    <property type="entry name" value="NTF2-like"/>
    <property type="match status" value="1"/>
</dbReference>
<reference evidence="10" key="1">
    <citation type="submission" date="2024-07" db="EMBL/GenBank/DDBJ databases">
        <authorList>
            <person name="Yu S.T."/>
        </authorList>
    </citation>
    <scope>NUCLEOTIDE SEQUENCE</scope>
    <source>
        <strain evidence="10">R41</strain>
    </source>
</reference>
<dbReference type="NCBIfam" id="NF007214">
    <property type="entry name" value="PRK09636.1"/>
    <property type="match status" value="1"/>
</dbReference>
<dbReference type="Pfam" id="PF08281">
    <property type="entry name" value="Sigma70_r4_2"/>
    <property type="match status" value="1"/>
</dbReference>
<dbReference type="InterPro" id="IPR013325">
    <property type="entry name" value="RNA_pol_sigma_r2"/>
</dbReference>